<dbReference type="SMART" id="SM00066">
    <property type="entry name" value="GAL4"/>
    <property type="match status" value="1"/>
</dbReference>
<dbReference type="InterPro" id="IPR036864">
    <property type="entry name" value="Zn2-C6_fun-type_DNA-bd_sf"/>
</dbReference>
<evidence type="ECO:0000256" key="3">
    <source>
        <dbReference type="ARBA" id="ARBA00023015"/>
    </source>
</evidence>
<keyword evidence="7" id="KW-0175">Coiled coil</keyword>
<gene>
    <name evidence="10" type="ORF">PAC_11373</name>
</gene>
<feature type="compositionally biased region" description="Polar residues" evidence="8">
    <location>
        <begin position="155"/>
        <end position="172"/>
    </location>
</feature>
<evidence type="ECO:0000256" key="1">
    <source>
        <dbReference type="ARBA" id="ARBA00004123"/>
    </source>
</evidence>
<evidence type="ECO:0000256" key="6">
    <source>
        <dbReference type="ARBA" id="ARBA00023242"/>
    </source>
</evidence>
<evidence type="ECO:0000256" key="7">
    <source>
        <dbReference type="SAM" id="Coils"/>
    </source>
</evidence>
<feature type="region of interest" description="Disordered" evidence="8">
    <location>
        <begin position="155"/>
        <end position="184"/>
    </location>
</feature>
<dbReference type="PANTHER" id="PTHR31845:SF17">
    <property type="entry name" value="ZN(II)2CYS6 TRANSCRIPTION FACTOR (EUROFUNG)"/>
    <property type="match status" value="1"/>
</dbReference>
<dbReference type="Gene3D" id="4.10.240.10">
    <property type="entry name" value="Zn(2)-C6 fungal-type DNA-binding domain"/>
    <property type="match status" value="1"/>
</dbReference>
<dbReference type="PANTHER" id="PTHR31845">
    <property type="entry name" value="FINGER DOMAIN PROTEIN, PUTATIVE-RELATED"/>
    <property type="match status" value="1"/>
</dbReference>
<dbReference type="CDD" id="cd12148">
    <property type="entry name" value="fungal_TF_MHR"/>
    <property type="match status" value="1"/>
</dbReference>
<dbReference type="PROSITE" id="PS00463">
    <property type="entry name" value="ZN2_CY6_FUNGAL_1"/>
    <property type="match status" value="1"/>
</dbReference>
<keyword evidence="11" id="KW-1185">Reference proteome</keyword>
<feature type="domain" description="Zn(2)-C6 fungal-type" evidence="9">
    <location>
        <begin position="27"/>
        <end position="62"/>
    </location>
</feature>
<dbReference type="GO" id="GO:0005634">
    <property type="term" value="C:nucleus"/>
    <property type="evidence" value="ECO:0007669"/>
    <property type="project" value="UniProtKB-SubCell"/>
</dbReference>
<dbReference type="CDD" id="cd00067">
    <property type="entry name" value="GAL4"/>
    <property type="match status" value="1"/>
</dbReference>
<keyword evidence="3" id="KW-0805">Transcription regulation</keyword>
<feature type="coiled-coil region" evidence="7">
    <location>
        <begin position="83"/>
        <end position="110"/>
    </location>
</feature>
<protein>
    <recommendedName>
        <fullName evidence="9">Zn(2)-C6 fungal-type domain-containing protein</fullName>
    </recommendedName>
</protein>
<dbReference type="EMBL" id="FJOG01000018">
    <property type="protein sequence ID" value="CZR61477.1"/>
    <property type="molecule type" value="Genomic_DNA"/>
</dbReference>
<keyword evidence="6" id="KW-0539">Nucleus</keyword>
<evidence type="ECO:0000256" key="4">
    <source>
        <dbReference type="ARBA" id="ARBA00023125"/>
    </source>
</evidence>
<evidence type="ECO:0000259" key="9">
    <source>
        <dbReference type="PROSITE" id="PS50048"/>
    </source>
</evidence>
<dbReference type="SMART" id="SM00906">
    <property type="entry name" value="Fungal_trans"/>
    <property type="match status" value="1"/>
</dbReference>
<keyword evidence="5" id="KW-0804">Transcription</keyword>
<organism evidence="10 11">
    <name type="scientific">Phialocephala subalpina</name>
    <dbReference type="NCBI Taxonomy" id="576137"/>
    <lineage>
        <taxon>Eukaryota</taxon>
        <taxon>Fungi</taxon>
        <taxon>Dikarya</taxon>
        <taxon>Ascomycota</taxon>
        <taxon>Pezizomycotina</taxon>
        <taxon>Leotiomycetes</taxon>
        <taxon>Helotiales</taxon>
        <taxon>Mollisiaceae</taxon>
        <taxon>Phialocephala</taxon>
        <taxon>Phialocephala fortinii species complex</taxon>
    </lineage>
</organism>
<evidence type="ECO:0000256" key="8">
    <source>
        <dbReference type="SAM" id="MobiDB-lite"/>
    </source>
</evidence>
<dbReference type="Pfam" id="PF04082">
    <property type="entry name" value="Fungal_trans"/>
    <property type="match status" value="1"/>
</dbReference>
<keyword evidence="2" id="KW-0479">Metal-binding</keyword>
<dbReference type="OrthoDB" id="4454541at2759"/>
<keyword evidence="4" id="KW-0238">DNA-binding</keyword>
<dbReference type="InterPro" id="IPR001138">
    <property type="entry name" value="Zn2Cys6_DnaBD"/>
</dbReference>
<comment type="subcellular location">
    <subcellularLocation>
        <location evidence="1">Nucleus</location>
    </subcellularLocation>
</comment>
<dbReference type="GO" id="GO:0008270">
    <property type="term" value="F:zinc ion binding"/>
    <property type="evidence" value="ECO:0007669"/>
    <property type="project" value="InterPro"/>
</dbReference>
<feature type="region of interest" description="Disordered" evidence="8">
    <location>
        <begin position="1"/>
        <end position="25"/>
    </location>
</feature>
<name>A0A1L7X911_9HELO</name>
<accession>A0A1L7X911</accession>
<evidence type="ECO:0000313" key="11">
    <source>
        <dbReference type="Proteomes" id="UP000184330"/>
    </source>
</evidence>
<reference evidence="10 11" key="1">
    <citation type="submission" date="2016-03" db="EMBL/GenBank/DDBJ databases">
        <authorList>
            <person name="Ploux O."/>
        </authorList>
    </citation>
    <scope>NUCLEOTIDE SEQUENCE [LARGE SCALE GENOMIC DNA]</scope>
    <source>
        <strain evidence="10 11">UAMH 11012</strain>
    </source>
</reference>
<dbReference type="InterPro" id="IPR007219">
    <property type="entry name" value="XnlR_reg_dom"/>
</dbReference>
<proteinExistence type="predicted"/>
<dbReference type="GO" id="GO:0000976">
    <property type="term" value="F:transcription cis-regulatory region binding"/>
    <property type="evidence" value="ECO:0007669"/>
    <property type="project" value="TreeGrafter"/>
</dbReference>
<dbReference type="Pfam" id="PF00172">
    <property type="entry name" value="Zn_clus"/>
    <property type="match status" value="1"/>
</dbReference>
<dbReference type="AlphaFoldDB" id="A0A1L7X911"/>
<dbReference type="GO" id="GO:0006351">
    <property type="term" value="P:DNA-templated transcription"/>
    <property type="evidence" value="ECO:0007669"/>
    <property type="project" value="InterPro"/>
</dbReference>
<sequence>MGPRSREDQEQPQDGEPPAKTRRTSRACIQCRMRKQRCDGPAEANPTLPCRRCCQLGATCSFTTTPPENEGEHGTLSNTVHKVSKIHKQVMDHQRRIQELEEALRELREGRTERKVVVQNTLSSPGVGILDVSTDLGTQPGYSTEVDLNQIFSPSNVSATSHSQNAQANPSMFGSELPSPPPTDPGFTMDAVDLDTPMSTLRNLKTLSKESTEARSMTYDPILPVLSRKDIQTFEQDPIVQGIMTLEEAQQAFDIFFTHCHLHAPFLCVQTQRSASSVRHTSPTLFLSVCTVGARFWQAANSQMNYQGLHHAYQDLVSLLDQSVSRLLLQPTLSDVNLDHIRALLLYIQWMPTEQLTPGICQTRYNDISAWSVLGLAIRYAIFLGLDRTAIKPFLAESTEFLTQEDFARLRVWINLLTCDCHLMLSAGLPASLDPEPMMKIARNFAFHKDALQPGDSKIAAICELVAIIKKSAKSSGDPSVRTLDAATLKRANSDFDAWESFWISSLSDEFHHSQIPFTSFRWYRLAINSAGLGSILSPKSTQQPMQLSLLQALDNSLTAAAQTIFALAKETNWQLWHSQCQSLTSFPSGPFTIDEEAIGRFRFAVDSAWITHSFAAVFLVLCYTRGAIDDELQILHLAHSSSVRTVAPAAPRPTSLFFRLISLASQIFDTICRTSAAHPAADYRTIINNVFSVILKGSKEEGNAQAQSSGEDISGLDLGGGDMSMDGLFEMMLDAGFNWQGGLFRDDASEFPAL</sequence>
<dbReference type="SUPFAM" id="SSF57701">
    <property type="entry name" value="Zn2/Cys6 DNA-binding domain"/>
    <property type="match status" value="1"/>
</dbReference>
<dbReference type="STRING" id="576137.A0A1L7X911"/>
<dbReference type="PROSITE" id="PS50048">
    <property type="entry name" value="ZN2_CY6_FUNGAL_2"/>
    <property type="match status" value="1"/>
</dbReference>
<evidence type="ECO:0000313" key="10">
    <source>
        <dbReference type="EMBL" id="CZR61477.1"/>
    </source>
</evidence>
<evidence type="ECO:0000256" key="2">
    <source>
        <dbReference type="ARBA" id="ARBA00022723"/>
    </source>
</evidence>
<dbReference type="Proteomes" id="UP000184330">
    <property type="component" value="Unassembled WGS sequence"/>
</dbReference>
<evidence type="ECO:0000256" key="5">
    <source>
        <dbReference type="ARBA" id="ARBA00023163"/>
    </source>
</evidence>
<dbReference type="InterPro" id="IPR051089">
    <property type="entry name" value="prtT"/>
</dbReference>
<dbReference type="GO" id="GO:0000981">
    <property type="term" value="F:DNA-binding transcription factor activity, RNA polymerase II-specific"/>
    <property type="evidence" value="ECO:0007669"/>
    <property type="project" value="InterPro"/>
</dbReference>